<evidence type="ECO:0000313" key="3">
    <source>
        <dbReference type="Proteomes" id="UP001150569"/>
    </source>
</evidence>
<proteinExistence type="predicted"/>
<accession>A0A9W7ZRZ5</accession>
<dbReference type="AlphaFoldDB" id="A0A9W7ZRZ5"/>
<comment type="caution">
    <text evidence="2">The sequence shown here is derived from an EMBL/GenBank/DDBJ whole genome shotgun (WGS) entry which is preliminary data.</text>
</comment>
<dbReference type="EMBL" id="JANBPT010000659">
    <property type="protein sequence ID" value="KAJ1914912.1"/>
    <property type="molecule type" value="Genomic_DNA"/>
</dbReference>
<keyword evidence="1" id="KW-0812">Transmembrane</keyword>
<organism evidence="2 3">
    <name type="scientific">Tieghemiomyces parasiticus</name>
    <dbReference type="NCBI Taxonomy" id="78921"/>
    <lineage>
        <taxon>Eukaryota</taxon>
        <taxon>Fungi</taxon>
        <taxon>Fungi incertae sedis</taxon>
        <taxon>Zoopagomycota</taxon>
        <taxon>Kickxellomycotina</taxon>
        <taxon>Dimargaritomycetes</taxon>
        <taxon>Dimargaritales</taxon>
        <taxon>Dimargaritaceae</taxon>
        <taxon>Tieghemiomyces</taxon>
    </lineage>
</organism>
<evidence type="ECO:0000313" key="2">
    <source>
        <dbReference type="EMBL" id="KAJ1914912.1"/>
    </source>
</evidence>
<evidence type="ECO:0000256" key="1">
    <source>
        <dbReference type="SAM" id="Phobius"/>
    </source>
</evidence>
<dbReference type="Proteomes" id="UP001150569">
    <property type="component" value="Unassembled WGS sequence"/>
</dbReference>
<protein>
    <submittedName>
        <fullName evidence="2">Uncharacterized protein</fullName>
    </submittedName>
</protein>
<keyword evidence="1" id="KW-1133">Transmembrane helix</keyword>
<reference evidence="2" key="1">
    <citation type="submission" date="2022-07" db="EMBL/GenBank/DDBJ databases">
        <title>Phylogenomic reconstructions and comparative analyses of Kickxellomycotina fungi.</title>
        <authorList>
            <person name="Reynolds N.K."/>
            <person name="Stajich J.E."/>
            <person name="Barry K."/>
            <person name="Grigoriev I.V."/>
            <person name="Crous P."/>
            <person name="Smith M.E."/>
        </authorList>
    </citation>
    <scope>NUCLEOTIDE SEQUENCE</scope>
    <source>
        <strain evidence="2">RSA 861</strain>
    </source>
</reference>
<gene>
    <name evidence="2" type="ORF">IWQ60_008633</name>
</gene>
<sequence length="157" mass="18014">MFEPRGSARNTWLRVTLIVTLCLGLGSLVYLHTVSGRWNWAQLPREDLLLPRHHVDKFADMRRSISQRYAVAQHRPRTLTTGSLLTRDVPEADVLTVRALLTQRSSLPSKTSFNDQQLAHVSRKRIIARLDGILRERRASPRSNEWIASSLMQLQHA</sequence>
<name>A0A9W7ZRZ5_9FUNG</name>
<feature type="transmembrane region" description="Helical" evidence="1">
    <location>
        <begin position="12"/>
        <end position="31"/>
    </location>
</feature>
<keyword evidence="3" id="KW-1185">Reference proteome</keyword>
<keyword evidence="1" id="KW-0472">Membrane</keyword>